<name>A0A8S1V2G3_9CILI</name>
<protein>
    <recommendedName>
        <fullName evidence="4">Transmembrane protein</fullName>
    </recommendedName>
</protein>
<sequence length="194" mass="24442">MYEILKIVDNSISLVSLTFQSQSFYIYNYVNWNYNIYIFMIQNEQNWYYLQQQYPQQDDPYEFYKLHIQNDLANFYYKIQEKITSILQGYIYFIQCYIQYWLFFYYWFFFEQRFLYNQHIIDKFNNTQQIFQNSYKIQIKSDFISKLNQLFGLHLELWILLQFILYKNANNFNTFSQSRHKLFLFLHNILKIQQ</sequence>
<evidence type="ECO:0000256" key="1">
    <source>
        <dbReference type="SAM" id="Phobius"/>
    </source>
</evidence>
<keyword evidence="1" id="KW-1133">Transmembrane helix</keyword>
<keyword evidence="1" id="KW-0812">Transmembrane</keyword>
<dbReference type="AlphaFoldDB" id="A0A8S1V2G3"/>
<dbReference type="EMBL" id="CAJJDO010000054">
    <property type="protein sequence ID" value="CAD8171085.1"/>
    <property type="molecule type" value="Genomic_DNA"/>
</dbReference>
<evidence type="ECO:0008006" key="4">
    <source>
        <dbReference type="Google" id="ProtNLM"/>
    </source>
</evidence>
<reference evidence="2" key="1">
    <citation type="submission" date="2021-01" db="EMBL/GenBank/DDBJ databases">
        <authorList>
            <consortium name="Genoscope - CEA"/>
            <person name="William W."/>
        </authorList>
    </citation>
    <scope>NUCLEOTIDE SEQUENCE</scope>
</reference>
<evidence type="ECO:0000313" key="2">
    <source>
        <dbReference type="EMBL" id="CAD8171085.1"/>
    </source>
</evidence>
<organism evidence="2 3">
    <name type="scientific">Paramecium pentaurelia</name>
    <dbReference type="NCBI Taxonomy" id="43138"/>
    <lineage>
        <taxon>Eukaryota</taxon>
        <taxon>Sar</taxon>
        <taxon>Alveolata</taxon>
        <taxon>Ciliophora</taxon>
        <taxon>Intramacronucleata</taxon>
        <taxon>Oligohymenophorea</taxon>
        <taxon>Peniculida</taxon>
        <taxon>Parameciidae</taxon>
        <taxon>Paramecium</taxon>
    </lineage>
</organism>
<dbReference type="Proteomes" id="UP000689195">
    <property type="component" value="Unassembled WGS sequence"/>
</dbReference>
<accession>A0A8S1V2G3</accession>
<proteinExistence type="predicted"/>
<keyword evidence="3" id="KW-1185">Reference proteome</keyword>
<keyword evidence="1" id="KW-0472">Membrane</keyword>
<feature type="transmembrane region" description="Helical" evidence="1">
    <location>
        <begin position="90"/>
        <end position="108"/>
    </location>
</feature>
<comment type="caution">
    <text evidence="2">The sequence shown here is derived from an EMBL/GenBank/DDBJ whole genome shotgun (WGS) entry which is preliminary data.</text>
</comment>
<evidence type="ECO:0000313" key="3">
    <source>
        <dbReference type="Proteomes" id="UP000689195"/>
    </source>
</evidence>
<gene>
    <name evidence="2" type="ORF">PPENT_87.1.T0540104</name>
</gene>